<proteinExistence type="predicted"/>
<keyword evidence="4" id="KW-1185">Reference proteome</keyword>
<protein>
    <recommendedName>
        <fullName evidence="5">Polyketide synthase-like protein</fullName>
    </recommendedName>
</protein>
<evidence type="ECO:0008006" key="5">
    <source>
        <dbReference type="Google" id="ProtNLM"/>
    </source>
</evidence>
<gene>
    <name evidence="3" type="ordered locus">Psta_2695</name>
</gene>
<keyword evidence="2" id="KW-1133">Transmembrane helix</keyword>
<feature type="region of interest" description="Disordered" evidence="1">
    <location>
        <begin position="734"/>
        <end position="780"/>
    </location>
</feature>
<accession>D2R6R3</accession>
<dbReference type="KEGG" id="psl:Psta_2695"/>
<feature type="transmembrane region" description="Helical" evidence="2">
    <location>
        <begin position="28"/>
        <end position="52"/>
    </location>
</feature>
<keyword evidence="2" id="KW-0812">Transmembrane</keyword>
<keyword evidence="2" id="KW-0472">Membrane</keyword>
<evidence type="ECO:0000256" key="1">
    <source>
        <dbReference type="SAM" id="MobiDB-lite"/>
    </source>
</evidence>
<feature type="compositionally biased region" description="Pro residues" evidence="1">
    <location>
        <begin position="743"/>
        <end position="767"/>
    </location>
</feature>
<dbReference type="OrthoDB" id="221492at2"/>
<feature type="transmembrane region" description="Helical" evidence="2">
    <location>
        <begin position="159"/>
        <end position="181"/>
    </location>
</feature>
<dbReference type="STRING" id="530564.Psta_2695"/>
<dbReference type="AlphaFoldDB" id="D2R6R3"/>
<feature type="compositionally biased region" description="Low complexity" evidence="1">
    <location>
        <begin position="768"/>
        <end position="780"/>
    </location>
</feature>
<sequence>MSGATLPSTSETSLVTSRLAQLRSKISLWFWIDGLSRIAWGALLLSLADLILDYLFRMDLSQRAVMLALMIAATVWIAYKWLFLPLSQVPSDDALCLRVEAANKHLGESLISALQLARLPEDKQHGMSPLLMNQTIRMGMKRAQEVDFSNVLDSLSFRFHAILLVLALGLSSWCVISIAAFPSGILRIWAERNLLLMSTPWPQSTNLEIERAVNGKVVFPRGEDWTQFVTVAADSKIFPDSVHIDFRRARGRQSQAMKRTTEQPTDGSQRFEAVFNNVLEPFEFRARGGDAYTDWVQVELVDPPAVDSLELEVTPPQYANLAPEKLPPGRGPYYVLRGSSLAIQGTSTKPLASASIVIDDEKSIELKVDNSLSFSGVVDISNFVAGQYTIVLKDELGLSSRRNTSFGIRIRLDREPRVRMRLLGVSGVVVPKARIPLAGRLTDDFGIVSSQIEYSWTTSDTERKQGDGTVALESLTKQLPALEVDFADVVELEPLAIPTGSALTLRIAARDNDNVKDDAADEVPNVGKSSDFLLRVVTEDELRADLLRREKEQRQEFERLLKNEEDILTETRALEATTNNSAALESIQKDMLLQLQRRQKQVASNTAAIAERFSGFVLEVENNRIEEPGGKLQTRLTKEIVEPMQLVSGPMASESIAKLDETRRQSADVKPRGEAFAQAVAVQQKMVDEMRLILSRMVKAEGFQEAVNLLYEIQKSQQDVYDRTMKEKAERIQNILEKEGSTPTPPAPQTPVPQSPAPPEAQPPATEPAPAEEATAAAKE</sequence>
<name>D2R6R3_PIRSD</name>
<dbReference type="EMBL" id="CP001848">
    <property type="protein sequence ID" value="ADB17363.1"/>
    <property type="molecule type" value="Genomic_DNA"/>
</dbReference>
<feature type="transmembrane region" description="Helical" evidence="2">
    <location>
        <begin position="64"/>
        <end position="82"/>
    </location>
</feature>
<evidence type="ECO:0000256" key="2">
    <source>
        <dbReference type="SAM" id="Phobius"/>
    </source>
</evidence>
<organism evidence="3 4">
    <name type="scientific">Pirellula staleyi (strain ATCC 27377 / DSM 6068 / ICPB 4128)</name>
    <name type="common">Pirella staleyi</name>
    <dbReference type="NCBI Taxonomy" id="530564"/>
    <lineage>
        <taxon>Bacteria</taxon>
        <taxon>Pseudomonadati</taxon>
        <taxon>Planctomycetota</taxon>
        <taxon>Planctomycetia</taxon>
        <taxon>Pirellulales</taxon>
        <taxon>Pirellulaceae</taxon>
        <taxon>Pirellula</taxon>
    </lineage>
</organism>
<dbReference type="Proteomes" id="UP000001887">
    <property type="component" value="Chromosome"/>
</dbReference>
<evidence type="ECO:0000313" key="3">
    <source>
        <dbReference type="EMBL" id="ADB17363.1"/>
    </source>
</evidence>
<dbReference type="HOGENOM" id="CLU_358970_0_0_0"/>
<dbReference type="eggNOG" id="COG1196">
    <property type="taxonomic scope" value="Bacteria"/>
</dbReference>
<evidence type="ECO:0000313" key="4">
    <source>
        <dbReference type="Proteomes" id="UP000001887"/>
    </source>
</evidence>
<reference evidence="3 4" key="1">
    <citation type="journal article" date="2009" name="Stand. Genomic Sci.">
        <title>Complete genome sequence of Pirellula staleyi type strain (ATCC 27377).</title>
        <authorList>
            <person name="Clum A."/>
            <person name="Tindall B.J."/>
            <person name="Sikorski J."/>
            <person name="Ivanova N."/>
            <person name="Mavrommatis K."/>
            <person name="Lucas S."/>
            <person name="Glavina del Rio T."/>
            <person name="Nolan M."/>
            <person name="Chen F."/>
            <person name="Tice H."/>
            <person name="Pitluck S."/>
            <person name="Cheng J.F."/>
            <person name="Chertkov O."/>
            <person name="Brettin T."/>
            <person name="Han C."/>
            <person name="Detter J.C."/>
            <person name="Kuske C."/>
            <person name="Bruce D."/>
            <person name="Goodwin L."/>
            <person name="Ovchinikova G."/>
            <person name="Pati A."/>
            <person name="Mikhailova N."/>
            <person name="Chen A."/>
            <person name="Palaniappan K."/>
            <person name="Land M."/>
            <person name="Hauser L."/>
            <person name="Chang Y.J."/>
            <person name="Jeffries C.D."/>
            <person name="Chain P."/>
            <person name="Rohde M."/>
            <person name="Goker M."/>
            <person name="Bristow J."/>
            <person name="Eisen J.A."/>
            <person name="Markowitz V."/>
            <person name="Hugenholtz P."/>
            <person name="Kyrpides N.C."/>
            <person name="Klenk H.P."/>
            <person name="Lapidus A."/>
        </authorList>
    </citation>
    <scope>NUCLEOTIDE SEQUENCE [LARGE SCALE GENOMIC DNA]</scope>
    <source>
        <strain evidence="4">ATCC 27377 / DSM 6068 / ICPB 4128</strain>
    </source>
</reference>